<evidence type="ECO:0000256" key="1">
    <source>
        <dbReference type="SAM" id="Phobius"/>
    </source>
</evidence>
<keyword evidence="3" id="KW-1185">Reference proteome</keyword>
<dbReference type="RefSeq" id="WP_187786382.1">
    <property type="nucleotide sequence ID" value="NZ_JACTVA010000049.1"/>
</dbReference>
<keyword evidence="1" id="KW-0812">Transmembrane</keyword>
<proteinExistence type="predicted"/>
<feature type="transmembrane region" description="Helical" evidence="1">
    <location>
        <begin position="44"/>
        <end position="63"/>
    </location>
</feature>
<organism evidence="2 3">
    <name type="scientific">Teichococcus aerophilus</name>
    <dbReference type="NCBI Taxonomy" id="1224513"/>
    <lineage>
        <taxon>Bacteria</taxon>
        <taxon>Pseudomonadati</taxon>
        <taxon>Pseudomonadota</taxon>
        <taxon>Alphaproteobacteria</taxon>
        <taxon>Acetobacterales</taxon>
        <taxon>Roseomonadaceae</taxon>
        <taxon>Roseomonas</taxon>
    </lineage>
</organism>
<name>A0ABR7RT89_9PROT</name>
<dbReference type="EMBL" id="JACTVA010000049">
    <property type="protein sequence ID" value="MBC9209242.1"/>
    <property type="molecule type" value="Genomic_DNA"/>
</dbReference>
<sequence>MLNGIARLRPVPPGAIYAALLAVSFLSPIADSLAGTAYATSMTWADLVVAFILVGLTAWWCSADARQGGYRPPGGLARILVLLFMPLGLAVYLLQARTLPRAAGAFILFMGGLLAATVAGGELGDWLVPPSAGLG</sequence>
<keyword evidence="1" id="KW-1133">Transmembrane helix</keyword>
<accession>A0ABR7RT89</accession>
<gene>
    <name evidence="2" type="ORF">IBL26_20525</name>
</gene>
<reference evidence="2 3" key="1">
    <citation type="journal article" date="2013" name="Int. J. Syst. Evol. Microbiol.">
        <title>Roseomonas aerophila sp. nov., isolated from air.</title>
        <authorList>
            <person name="Kim S.J."/>
            <person name="Weon H.Y."/>
            <person name="Ahn J.H."/>
            <person name="Hong S.B."/>
            <person name="Seok S.J."/>
            <person name="Whang K.S."/>
            <person name="Kwon S.W."/>
        </authorList>
    </citation>
    <scope>NUCLEOTIDE SEQUENCE [LARGE SCALE GENOMIC DNA]</scope>
    <source>
        <strain evidence="2 3">NBRC 108923</strain>
    </source>
</reference>
<dbReference type="Proteomes" id="UP000626026">
    <property type="component" value="Unassembled WGS sequence"/>
</dbReference>
<evidence type="ECO:0000313" key="2">
    <source>
        <dbReference type="EMBL" id="MBC9209242.1"/>
    </source>
</evidence>
<feature type="transmembrane region" description="Helical" evidence="1">
    <location>
        <begin position="106"/>
        <end position="128"/>
    </location>
</feature>
<protein>
    <submittedName>
        <fullName evidence="2">Uncharacterized protein</fullName>
    </submittedName>
</protein>
<evidence type="ECO:0000313" key="3">
    <source>
        <dbReference type="Proteomes" id="UP000626026"/>
    </source>
</evidence>
<feature type="transmembrane region" description="Helical" evidence="1">
    <location>
        <begin position="75"/>
        <end position="94"/>
    </location>
</feature>
<keyword evidence="1" id="KW-0472">Membrane</keyword>
<comment type="caution">
    <text evidence="2">The sequence shown here is derived from an EMBL/GenBank/DDBJ whole genome shotgun (WGS) entry which is preliminary data.</text>
</comment>